<evidence type="ECO:0000256" key="1">
    <source>
        <dbReference type="SAM" id="MobiDB-lite"/>
    </source>
</evidence>
<protein>
    <submittedName>
        <fullName evidence="3">Glucosaminidase domain-containing protein</fullName>
    </submittedName>
</protein>
<evidence type="ECO:0000313" key="4">
    <source>
        <dbReference type="Proteomes" id="UP000824087"/>
    </source>
</evidence>
<feature type="domain" description="Mannosyl-glycoprotein endo-beta-N-acetylglucosamidase-like" evidence="2">
    <location>
        <begin position="137"/>
        <end position="242"/>
    </location>
</feature>
<reference evidence="3" key="2">
    <citation type="journal article" date="2021" name="PeerJ">
        <title>Extensive microbial diversity within the chicken gut microbiome revealed by metagenomics and culture.</title>
        <authorList>
            <person name="Gilroy R."/>
            <person name="Ravi A."/>
            <person name="Getino M."/>
            <person name="Pursley I."/>
            <person name="Horton D.L."/>
            <person name="Alikhan N.F."/>
            <person name="Baker D."/>
            <person name="Gharbi K."/>
            <person name="Hall N."/>
            <person name="Watson M."/>
            <person name="Adriaenssens E.M."/>
            <person name="Foster-Nyarko E."/>
            <person name="Jarju S."/>
            <person name="Secka A."/>
            <person name="Antonio M."/>
            <person name="Oren A."/>
            <person name="Chaudhuri R.R."/>
            <person name="La Ragione R."/>
            <person name="Hildebrand F."/>
            <person name="Pallen M.J."/>
        </authorList>
    </citation>
    <scope>NUCLEOTIDE SEQUENCE</scope>
    <source>
        <strain evidence="3">CHK197-8231</strain>
    </source>
</reference>
<gene>
    <name evidence="3" type="ORF">IAD49_00040</name>
</gene>
<dbReference type="Pfam" id="PF01832">
    <property type="entry name" value="Glucosaminidase"/>
    <property type="match status" value="1"/>
</dbReference>
<feature type="compositionally biased region" description="Acidic residues" evidence="1">
    <location>
        <begin position="71"/>
        <end position="87"/>
    </location>
</feature>
<feature type="region of interest" description="Disordered" evidence="1">
    <location>
        <begin position="48"/>
        <end position="91"/>
    </location>
</feature>
<feature type="compositionally biased region" description="Basic and acidic residues" evidence="1">
    <location>
        <begin position="48"/>
        <end position="70"/>
    </location>
</feature>
<evidence type="ECO:0000259" key="2">
    <source>
        <dbReference type="Pfam" id="PF01832"/>
    </source>
</evidence>
<name>A0A9D1HSQ8_9BACT</name>
<organism evidence="3 4">
    <name type="scientific">Candidatus Fimihabitans intestinipullorum</name>
    <dbReference type="NCBI Taxonomy" id="2840820"/>
    <lineage>
        <taxon>Bacteria</taxon>
        <taxon>Bacillati</taxon>
        <taxon>Mycoplasmatota</taxon>
        <taxon>Mycoplasmatota incertae sedis</taxon>
        <taxon>Candidatus Fimihabitans</taxon>
    </lineage>
</organism>
<proteinExistence type="predicted"/>
<dbReference type="InterPro" id="IPR002901">
    <property type="entry name" value="MGlyc_endo_b_GlcNAc-like_dom"/>
</dbReference>
<dbReference type="AlphaFoldDB" id="A0A9D1HSQ8"/>
<sequence length="245" mass="26130">MKTKRLVISVLGMLALTAGVTAIGGYTYLTANKKDTVELVAAQKTKNTKELSVKNDSEEKKNKTEDTSVKEEEEPASGTEQVEENVSETDASTVVATNEQVEQLAPAIVYDGMTMDQLVAKLNRSLNSTLAGQGYAFAAYSLELGVDPYVAVAIALHETGCKWNCSTLVKQCNNVGGMKGGPSCGGGAYKAFPTLDAGIRGYIENLSRNYYAVGLTTPELMNSKYAASPTWASKVNAYVSQIRAA</sequence>
<accession>A0A9D1HSQ8</accession>
<dbReference type="EMBL" id="DVML01000001">
    <property type="protein sequence ID" value="HIU21961.1"/>
    <property type="molecule type" value="Genomic_DNA"/>
</dbReference>
<reference evidence="3" key="1">
    <citation type="submission" date="2020-10" db="EMBL/GenBank/DDBJ databases">
        <authorList>
            <person name="Gilroy R."/>
        </authorList>
    </citation>
    <scope>NUCLEOTIDE SEQUENCE</scope>
    <source>
        <strain evidence="3">CHK197-8231</strain>
    </source>
</reference>
<evidence type="ECO:0000313" key="3">
    <source>
        <dbReference type="EMBL" id="HIU21961.1"/>
    </source>
</evidence>
<dbReference type="GO" id="GO:0004040">
    <property type="term" value="F:amidase activity"/>
    <property type="evidence" value="ECO:0007669"/>
    <property type="project" value="InterPro"/>
</dbReference>
<dbReference type="Proteomes" id="UP000824087">
    <property type="component" value="Unassembled WGS sequence"/>
</dbReference>
<comment type="caution">
    <text evidence="3">The sequence shown here is derived from an EMBL/GenBank/DDBJ whole genome shotgun (WGS) entry which is preliminary data.</text>
</comment>